<organism evidence="2 3">
    <name type="scientific">Actinoplanes regularis</name>
    <dbReference type="NCBI Taxonomy" id="52697"/>
    <lineage>
        <taxon>Bacteria</taxon>
        <taxon>Bacillati</taxon>
        <taxon>Actinomycetota</taxon>
        <taxon>Actinomycetes</taxon>
        <taxon>Micromonosporales</taxon>
        <taxon>Micromonosporaceae</taxon>
        <taxon>Actinoplanes</taxon>
    </lineage>
</organism>
<dbReference type="Pfam" id="PF12680">
    <property type="entry name" value="SnoaL_2"/>
    <property type="match status" value="1"/>
</dbReference>
<dbReference type="AlphaFoldDB" id="A0A239FDS2"/>
<dbReference type="InterPro" id="IPR037401">
    <property type="entry name" value="SnoaL-like"/>
</dbReference>
<dbReference type="EMBL" id="FZNR01000018">
    <property type="protein sequence ID" value="SNS55180.1"/>
    <property type="molecule type" value="Genomic_DNA"/>
</dbReference>
<accession>A0A239FDS2</accession>
<reference evidence="2 3" key="1">
    <citation type="submission" date="2017-06" db="EMBL/GenBank/DDBJ databases">
        <authorList>
            <person name="Kim H.J."/>
            <person name="Triplett B.A."/>
        </authorList>
    </citation>
    <scope>NUCLEOTIDE SEQUENCE [LARGE SCALE GENOMIC DNA]</scope>
    <source>
        <strain evidence="2 3">DSM 43151</strain>
    </source>
</reference>
<feature type="domain" description="SnoaL-like" evidence="1">
    <location>
        <begin position="11"/>
        <end position="103"/>
    </location>
</feature>
<dbReference type="Gene3D" id="3.10.450.50">
    <property type="match status" value="1"/>
</dbReference>
<dbReference type="OrthoDB" id="488083at2"/>
<protein>
    <submittedName>
        <fullName evidence="2">Ketosteroid isomerase-related protein</fullName>
    </submittedName>
</protein>
<dbReference type="RefSeq" id="WP_089297286.1">
    <property type="nucleotide sequence ID" value="NZ_BOMU01000078.1"/>
</dbReference>
<dbReference type="SUPFAM" id="SSF54427">
    <property type="entry name" value="NTF2-like"/>
    <property type="match status" value="1"/>
</dbReference>
<sequence>MMTRVEAENLARRMYAAASAGDVAAVDEIFTVDFFSHPMQTRGREHIRTAWQAILGKFPDLQVEAQDILVDGDRVAVRGRIRAGGQDATLMEIFRVADGRIAELWGVSSLALR</sequence>
<keyword evidence="3" id="KW-1185">Reference proteome</keyword>
<dbReference type="Proteomes" id="UP000198415">
    <property type="component" value="Unassembled WGS sequence"/>
</dbReference>
<name>A0A239FDS2_9ACTN</name>
<dbReference type="GO" id="GO:0016853">
    <property type="term" value="F:isomerase activity"/>
    <property type="evidence" value="ECO:0007669"/>
    <property type="project" value="UniProtKB-KW"/>
</dbReference>
<gene>
    <name evidence="2" type="ORF">SAMN06264365_11839</name>
</gene>
<proteinExistence type="predicted"/>
<keyword evidence="2" id="KW-0413">Isomerase</keyword>
<evidence type="ECO:0000259" key="1">
    <source>
        <dbReference type="Pfam" id="PF12680"/>
    </source>
</evidence>
<dbReference type="InterPro" id="IPR032710">
    <property type="entry name" value="NTF2-like_dom_sf"/>
</dbReference>
<evidence type="ECO:0000313" key="3">
    <source>
        <dbReference type="Proteomes" id="UP000198415"/>
    </source>
</evidence>
<evidence type="ECO:0000313" key="2">
    <source>
        <dbReference type="EMBL" id="SNS55180.1"/>
    </source>
</evidence>